<organism evidence="1 2">
    <name type="scientific">Methylocapsa polymorpha</name>
    <dbReference type="NCBI Taxonomy" id="3080828"/>
    <lineage>
        <taxon>Bacteria</taxon>
        <taxon>Pseudomonadati</taxon>
        <taxon>Pseudomonadota</taxon>
        <taxon>Alphaproteobacteria</taxon>
        <taxon>Hyphomicrobiales</taxon>
        <taxon>Beijerinckiaceae</taxon>
        <taxon>Methylocapsa</taxon>
    </lineage>
</organism>
<evidence type="ECO:0000313" key="2">
    <source>
        <dbReference type="Proteomes" id="UP001626536"/>
    </source>
</evidence>
<dbReference type="Proteomes" id="UP001626536">
    <property type="component" value="Plasmid pRX1"/>
</dbReference>
<dbReference type="EMBL" id="CP136863">
    <property type="protein sequence ID" value="WOJ91708.1"/>
    <property type="molecule type" value="Genomic_DNA"/>
</dbReference>
<accession>A0ABZ0HWU6</accession>
<gene>
    <name evidence="1" type="ORF">RZS28_19890</name>
</gene>
<keyword evidence="1" id="KW-0614">Plasmid</keyword>
<keyword evidence="2" id="KW-1185">Reference proteome</keyword>
<proteinExistence type="predicted"/>
<name>A0ABZ0HWU6_9HYPH</name>
<evidence type="ECO:0000313" key="1">
    <source>
        <dbReference type="EMBL" id="WOJ91708.1"/>
    </source>
</evidence>
<reference evidence="1 2" key="1">
    <citation type="submission" date="2023-10" db="EMBL/GenBank/DDBJ databases">
        <title>Novel methanotroph of the genus Methylocapsa from a subarctic wetland.</title>
        <authorList>
            <person name="Belova S.E."/>
            <person name="Oshkin I.Y."/>
            <person name="Miroshnikov K."/>
            <person name="Dedysh S.N."/>
        </authorList>
    </citation>
    <scope>NUCLEOTIDE SEQUENCE [LARGE SCALE GENOMIC DNA]</scope>
    <source>
        <strain evidence="1 2">RX1</strain>
        <plasmid evidence="1 2">pRX1</plasmid>
    </source>
</reference>
<protein>
    <submittedName>
        <fullName evidence="1">Uncharacterized protein</fullName>
    </submittedName>
</protein>
<sequence length="88" mass="9687">MSIDAKSGLTPEQIEALQSFAKRNGRCWKSKLCTLYMNGRDAVQPEGPFLRQVRNTIGPSGLYRMRLDKTVALSGSLTRPSCGQTAEP</sequence>
<dbReference type="RefSeq" id="WP_318655136.1">
    <property type="nucleotide sequence ID" value="NZ_CP136863.1"/>
</dbReference>
<geneLocation type="plasmid" evidence="1 2">
    <name>pRX1</name>
</geneLocation>